<accession>A0A2S9QAA4</accession>
<dbReference type="Proteomes" id="UP000237682">
    <property type="component" value="Unassembled WGS sequence"/>
</dbReference>
<dbReference type="PANTHER" id="PTHR30269:SF0">
    <property type="entry name" value="MEMBRANE TRANSPORTER PROTEIN YFCA-RELATED"/>
    <property type="match status" value="1"/>
</dbReference>
<keyword evidence="5 8" id="KW-0812">Transmembrane</keyword>
<dbReference type="InterPro" id="IPR052017">
    <property type="entry name" value="TSUP"/>
</dbReference>
<evidence type="ECO:0000256" key="2">
    <source>
        <dbReference type="ARBA" id="ARBA00009142"/>
    </source>
</evidence>
<dbReference type="PANTHER" id="PTHR30269">
    <property type="entry name" value="TRANSMEMBRANE PROTEIN YFCA"/>
    <property type="match status" value="1"/>
</dbReference>
<feature type="transmembrane region" description="Helical" evidence="8">
    <location>
        <begin position="161"/>
        <end position="179"/>
    </location>
</feature>
<dbReference type="EMBL" id="PUEJ01000006">
    <property type="protein sequence ID" value="PRH86282.1"/>
    <property type="molecule type" value="Genomic_DNA"/>
</dbReference>
<evidence type="ECO:0000313" key="10">
    <source>
        <dbReference type="Proteomes" id="UP000237682"/>
    </source>
</evidence>
<feature type="transmembrane region" description="Helical" evidence="8">
    <location>
        <begin position="100"/>
        <end position="117"/>
    </location>
</feature>
<dbReference type="AlphaFoldDB" id="A0A2S9QAA4"/>
<sequence>MTWTLIAMLGAVGVVAGFVDALAGGGGLLTIPALLLSGLDPVAALATNKLQSSFGSGSAVIAFARRGHIDFRQTRWMVATTLLGACLGVAAISIAPLSLLQAALPVLLIAMALYFAFSSRFSPKAGIEDGKARMSPGLFTLTMAPLIGFYDGLFGPGTGSFFMLAFVALCGYGVIHATANTKLLNFTSNFASLILFILAGKIVWVVGLVMGVGQFLGAQAGSYMAVRQGARVIRPLLVLVCCSVAVKLLLDPANPLHRAVISLFQ</sequence>
<keyword evidence="4 8" id="KW-1003">Cell membrane</keyword>
<keyword evidence="10" id="KW-1185">Reference proteome</keyword>
<dbReference type="InterPro" id="IPR002781">
    <property type="entry name" value="TM_pro_TauE-like"/>
</dbReference>
<evidence type="ECO:0000256" key="4">
    <source>
        <dbReference type="ARBA" id="ARBA00022475"/>
    </source>
</evidence>
<evidence type="ECO:0000256" key="5">
    <source>
        <dbReference type="ARBA" id="ARBA00022692"/>
    </source>
</evidence>
<dbReference type="RefSeq" id="WP_105863576.1">
    <property type="nucleotide sequence ID" value="NZ_PUEJ01000006.1"/>
</dbReference>
<evidence type="ECO:0000256" key="1">
    <source>
        <dbReference type="ARBA" id="ARBA00004651"/>
    </source>
</evidence>
<dbReference type="Pfam" id="PF01925">
    <property type="entry name" value="TauE"/>
    <property type="match status" value="1"/>
</dbReference>
<keyword evidence="3" id="KW-0813">Transport</keyword>
<protein>
    <recommendedName>
        <fullName evidence="8">Probable membrane transporter protein</fullName>
    </recommendedName>
</protein>
<comment type="subcellular location">
    <subcellularLocation>
        <location evidence="1 8">Cell membrane</location>
        <topology evidence="1 8">Multi-pass membrane protein</topology>
    </subcellularLocation>
</comment>
<keyword evidence="7 8" id="KW-0472">Membrane</keyword>
<proteinExistence type="inferred from homology"/>
<reference evidence="9 10" key="1">
    <citation type="submission" date="2018-02" db="EMBL/GenBank/DDBJ databases">
        <title>Whole genome sequencing of endophytic bacterium.</title>
        <authorList>
            <person name="Eedara R."/>
            <person name="Podile A.R."/>
        </authorList>
    </citation>
    <scope>NUCLEOTIDE SEQUENCE [LARGE SCALE GENOMIC DNA]</scope>
    <source>
        <strain evidence="9 10">RP1T</strain>
    </source>
</reference>
<name>A0A2S9QAA4_9HYPH</name>
<evidence type="ECO:0000313" key="9">
    <source>
        <dbReference type="EMBL" id="PRH86282.1"/>
    </source>
</evidence>
<dbReference type="GO" id="GO:0005886">
    <property type="term" value="C:plasma membrane"/>
    <property type="evidence" value="ECO:0007669"/>
    <property type="project" value="UniProtKB-SubCell"/>
</dbReference>
<comment type="similarity">
    <text evidence="2 8">Belongs to the 4-toluene sulfonate uptake permease (TSUP) (TC 2.A.102) family.</text>
</comment>
<evidence type="ECO:0000256" key="8">
    <source>
        <dbReference type="RuleBase" id="RU363041"/>
    </source>
</evidence>
<keyword evidence="6 8" id="KW-1133">Transmembrane helix</keyword>
<feature type="transmembrane region" description="Helical" evidence="8">
    <location>
        <begin position="191"/>
        <end position="212"/>
    </location>
</feature>
<evidence type="ECO:0000256" key="3">
    <source>
        <dbReference type="ARBA" id="ARBA00022448"/>
    </source>
</evidence>
<evidence type="ECO:0000256" key="7">
    <source>
        <dbReference type="ARBA" id="ARBA00023136"/>
    </source>
</evidence>
<dbReference type="OrthoDB" id="554695at2"/>
<feature type="transmembrane region" description="Helical" evidence="8">
    <location>
        <begin position="232"/>
        <end position="250"/>
    </location>
</feature>
<gene>
    <name evidence="9" type="ORF">C5L14_18785</name>
</gene>
<evidence type="ECO:0000256" key="6">
    <source>
        <dbReference type="ARBA" id="ARBA00022989"/>
    </source>
</evidence>
<organism evidence="9 10">
    <name type="scientific">Labrys okinawensis</name>
    <dbReference type="NCBI Taxonomy" id="346911"/>
    <lineage>
        <taxon>Bacteria</taxon>
        <taxon>Pseudomonadati</taxon>
        <taxon>Pseudomonadota</taxon>
        <taxon>Alphaproteobacteria</taxon>
        <taxon>Hyphomicrobiales</taxon>
        <taxon>Xanthobacteraceae</taxon>
        <taxon>Labrys</taxon>
    </lineage>
</organism>
<comment type="caution">
    <text evidence="9">The sequence shown here is derived from an EMBL/GenBank/DDBJ whole genome shotgun (WGS) entry which is preliminary data.</text>
</comment>
<feature type="transmembrane region" description="Helical" evidence="8">
    <location>
        <begin position="76"/>
        <end position="94"/>
    </location>
</feature>
<feature type="transmembrane region" description="Helical" evidence="8">
    <location>
        <begin position="45"/>
        <end position="64"/>
    </location>
</feature>